<evidence type="ECO:0000313" key="2">
    <source>
        <dbReference type="Proteomes" id="UP000053405"/>
    </source>
</evidence>
<dbReference type="RefSeq" id="WP_005939641.1">
    <property type="nucleotide sequence ID" value="NZ_ATVK01000049.1"/>
</dbReference>
<evidence type="ECO:0000313" key="1">
    <source>
        <dbReference type="EMBL" id="GAC57480.1"/>
    </source>
</evidence>
<dbReference type="OrthoDB" id="5517693at2"/>
<dbReference type="EMBL" id="BANT01000020">
    <property type="protein sequence ID" value="GAC57480.1"/>
    <property type="molecule type" value="Genomic_DNA"/>
</dbReference>
<evidence type="ECO:0008006" key="3">
    <source>
        <dbReference type="Google" id="ProtNLM"/>
    </source>
</evidence>
<dbReference type="Proteomes" id="UP000053405">
    <property type="component" value="Unassembled WGS sequence"/>
</dbReference>
<sequence length="314" mass="35183">MVLPIDGHGLTWRRKALDSGYSEKDLAELIGSKQLLRVGRGIYVTADRVADRYLPEELYRLKCLAAVTRAEKPFVLSHQSAAAVLRLPVLNPDRTQVHVVKSGQGRGCRRSTRHVHVAPTAGALVVVDGVEVTNRVRTAVDVASAAAAKGSFAQALAVFDAALHAHVTREQLEKVLEERRRRGIAVAKYALAMADGRAANPGESWSRAQMIRAGLPLPDLQHEYRLTIRGVPTRAYSDFDWDEKLVGELDGKVKYLKHRRPGESELDAILREKAREEAFRDRGTDVIRWVVADLWNERLVPRVAERLRRHGYSW</sequence>
<dbReference type="eggNOG" id="COG5340">
    <property type="taxonomic scope" value="Bacteria"/>
</dbReference>
<comment type="caution">
    <text evidence="1">The sequence shown here is derived from an EMBL/GenBank/DDBJ whole genome shotgun (WGS) entry which is preliminary data.</text>
</comment>
<protein>
    <recommendedName>
        <fullName evidence="3">AbiEi antitoxin C-terminal domain-containing protein</fullName>
    </recommendedName>
</protein>
<organism evidence="1 2">
    <name type="scientific">Gordonia hirsuta DSM 44140 = NBRC 16056</name>
    <dbReference type="NCBI Taxonomy" id="1121927"/>
    <lineage>
        <taxon>Bacteria</taxon>
        <taxon>Bacillati</taxon>
        <taxon>Actinomycetota</taxon>
        <taxon>Actinomycetes</taxon>
        <taxon>Mycobacteriales</taxon>
        <taxon>Gordoniaceae</taxon>
        <taxon>Gordonia</taxon>
    </lineage>
</organism>
<name>L7L8N5_9ACTN</name>
<gene>
    <name evidence="1" type="ORF">GOHSU_20_00170</name>
</gene>
<reference evidence="1 2" key="1">
    <citation type="submission" date="2012-12" db="EMBL/GenBank/DDBJ databases">
        <title>Whole genome shotgun sequence of Gordonia hirsuta NBRC 16056.</title>
        <authorList>
            <person name="Isaki-Nakamura S."/>
            <person name="Hosoyama A."/>
            <person name="Tsuchikane K."/>
            <person name="Katsumata H."/>
            <person name="Baba S."/>
            <person name="Yamazaki S."/>
            <person name="Fujita N."/>
        </authorList>
    </citation>
    <scope>NUCLEOTIDE SEQUENCE [LARGE SCALE GENOMIC DNA]</scope>
    <source>
        <strain evidence="1 2">NBRC 16056</strain>
    </source>
</reference>
<dbReference type="STRING" id="1121927.GOHSU_20_00170"/>
<keyword evidence="2" id="KW-1185">Reference proteome</keyword>
<proteinExistence type="predicted"/>
<accession>L7L8N5</accession>
<dbReference type="AlphaFoldDB" id="L7L8N5"/>